<evidence type="ECO:0000313" key="1">
    <source>
        <dbReference type="EMBL" id="KEQ16637.1"/>
    </source>
</evidence>
<dbReference type="InterPro" id="IPR010583">
    <property type="entry name" value="MipA"/>
</dbReference>
<accession>A0A081NDW4</accession>
<comment type="caution">
    <text evidence="1">The sequence shown here is derived from an EMBL/GenBank/DDBJ whole genome shotgun (WGS) entry which is preliminary data.</text>
</comment>
<keyword evidence="2" id="KW-1185">Reference proteome</keyword>
<name>A0A081NDW4_9GAMM</name>
<dbReference type="Proteomes" id="UP000028073">
    <property type="component" value="Unassembled WGS sequence"/>
</dbReference>
<organism evidence="1 2">
    <name type="scientific">Endozoicomonas numazuensis</name>
    <dbReference type="NCBI Taxonomy" id="1137799"/>
    <lineage>
        <taxon>Bacteria</taxon>
        <taxon>Pseudomonadati</taxon>
        <taxon>Pseudomonadota</taxon>
        <taxon>Gammaproteobacteria</taxon>
        <taxon>Oceanospirillales</taxon>
        <taxon>Endozoicomonadaceae</taxon>
        <taxon>Endozoicomonas</taxon>
    </lineage>
</organism>
<gene>
    <name evidence="1" type="ORF">GZ78_22705</name>
</gene>
<sequence length="431" mass="49253">MHAEFKLKTSLLLIVFFLFAGRVWASEWGIGVSFRHGTIPYVTDKADTVRTTIPSIYYEDDYLFLRDSTWGIKLYNDEQWGVRFIGRRRFVNIPRSVQNQYQEDAFDWGFQFLLNSGEARNWRFELLTESQKRRQLYAGHDWRFNVGNLQLSSELGLRLKSSQYNSYYYGLSGYGGQNLSAGAEVQAGIDFRYPLFGGLNLIGGLEWIYLEPTAAKSRSLGSHHYGAVRLGVAYFSESTTTVLPAFQKGSYLRVSHGWATPSDMNQILRGNSESDPYNNQLTSVFYGHPLTQGWLGLPIDVFLTGGLAYHYNSSVQDPAIESVMAIKAYYNFDWPVRWRLGAAEGLSYVSRVTYIEKAEMDKKGNNASKLMNYLDLSLDVNIGDVFGHDGWKSVWLGWSMHHRSSIFKLASQFGRIKGGSNYNTLYLQWDF</sequence>
<dbReference type="eggNOG" id="COG3713">
    <property type="taxonomic scope" value="Bacteria"/>
</dbReference>
<dbReference type="STRING" id="1137799.GZ78_22705"/>
<dbReference type="Pfam" id="PF06629">
    <property type="entry name" value="MipA"/>
    <property type="match status" value="1"/>
</dbReference>
<dbReference type="OrthoDB" id="92529at2"/>
<dbReference type="EMBL" id="JOKH01000005">
    <property type="protein sequence ID" value="KEQ16637.1"/>
    <property type="molecule type" value="Genomic_DNA"/>
</dbReference>
<evidence type="ECO:0000313" key="2">
    <source>
        <dbReference type="Proteomes" id="UP000028073"/>
    </source>
</evidence>
<protein>
    <recommendedName>
        <fullName evidence="3">MltA-interacting MipA family protein</fullName>
    </recommendedName>
</protein>
<evidence type="ECO:0008006" key="3">
    <source>
        <dbReference type="Google" id="ProtNLM"/>
    </source>
</evidence>
<dbReference type="AlphaFoldDB" id="A0A081NDW4"/>
<proteinExistence type="predicted"/>
<dbReference type="RefSeq" id="WP_034840366.1">
    <property type="nucleotide sequence ID" value="NZ_JOKH01000005.1"/>
</dbReference>
<reference evidence="1 2" key="1">
    <citation type="submission" date="2014-06" db="EMBL/GenBank/DDBJ databases">
        <title>Whole Genome Sequences of Three Symbiotic Endozoicomonas Bacteria.</title>
        <authorList>
            <person name="Neave M.J."/>
            <person name="Apprill A."/>
            <person name="Voolstra C.R."/>
        </authorList>
    </citation>
    <scope>NUCLEOTIDE SEQUENCE [LARGE SCALE GENOMIC DNA]</scope>
    <source>
        <strain evidence="1 2">DSM 25634</strain>
    </source>
</reference>